<feature type="transmembrane region" description="Helical" evidence="1">
    <location>
        <begin position="170"/>
        <end position="189"/>
    </location>
</feature>
<organism evidence="2 3">
    <name type="scientific">Sphingomonas gei</name>
    <dbReference type="NCBI Taxonomy" id="1395960"/>
    <lineage>
        <taxon>Bacteria</taxon>
        <taxon>Pseudomonadati</taxon>
        <taxon>Pseudomonadota</taxon>
        <taxon>Alphaproteobacteria</taxon>
        <taxon>Sphingomonadales</taxon>
        <taxon>Sphingomonadaceae</taxon>
        <taxon>Sphingomonas</taxon>
    </lineage>
</organism>
<evidence type="ECO:0000313" key="3">
    <source>
        <dbReference type="Proteomes" id="UP000306147"/>
    </source>
</evidence>
<evidence type="ECO:0000313" key="2">
    <source>
        <dbReference type="EMBL" id="TGX54170.1"/>
    </source>
</evidence>
<comment type="caution">
    <text evidence="2">The sequence shown here is derived from an EMBL/GenBank/DDBJ whole genome shotgun (WGS) entry which is preliminary data.</text>
</comment>
<evidence type="ECO:0000256" key="1">
    <source>
        <dbReference type="SAM" id="Phobius"/>
    </source>
</evidence>
<keyword evidence="3" id="KW-1185">Reference proteome</keyword>
<accession>A0A4S1XEZ9</accession>
<sequence length="334" mass="35539">MGASETRRDRLFHHDWRIAVNSARATFAGWQDRLIAGTMLLIAMTVVRSWFTDPPWRIAAWVALGAGIVVGMVAGRLVAARLRFHGSDGLLAAEALQSLTRRRYMAASHGAGIAVLAATTLIARPSLLIISAPAYLAGAFAVHMITNLARPVPAIRKARPGWTVRRWLRQPGAGIVAAMILLLSLLWANTLGTNALIAVVGIEVILLALTLTLVDDSVVRFMTIAGHGARAIVLHHAQSLLPFTGLAVPICLVAFGPVAAGIVAAASIATLLLLAARVLAYRLYGKRFADLLVSIHAGVLLLAGYAAPIALPFVAIAILWQLQRRGAAKTWLLA</sequence>
<keyword evidence="1" id="KW-0472">Membrane</keyword>
<keyword evidence="1" id="KW-1133">Transmembrane helix</keyword>
<keyword evidence="1" id="KW-0812">Transmembrane</keyword>
<feature type="transmembrane region" description="Helical" evidence="1">
    <location>
        <begin position="104"/>
        <end position="123"/>
    </location>
</feature>
<feature type="transmembrane region" description="Helical" evidence="1">
    <location>
        <begin position="34"/>
        <end position="52"/>
    </location>
</feature>
<dbReference type="EMBL" id="SRXT01000003">
    <property type="protein sequence ID" value="TGX54170.1"/>
    <property type="molecule type" value="Genomic_DNA"/>
</dbReference>
<feature type="transmembrane region" description="Helical" evidence="1">
    <location>
        <begin position="195"/>
        <end position="214"/>
    </location>
</feature>
<dbReference type="Proteomes" id="UP000306147">
    <property type="component" value="Unassembled WGS sequence"/>
</dbReference>
<feature type="transmembrane region" description="Helical" evidence="1">
    <location>
        <begin position="246"/>
        <end position="275"/>
    </location>
</feature>
<feature type="transmembrane region" description="Helical" evidence="1">
    <location>
        <begin position="295"/>
        <end position="320"/>
    </location>
</feature>
<gene>
    <name evidence="2" type="ORF">E5A73_08615</name>
</gene>
<feature type="transmembrane region" description="Helical" evidence="1">
    <location>
        <begin position="129"/>
        <end position="149"/>
    </location>
</feature>
<reference evidence="2 3" key="1">
    <citation type="submission" date="2019-04" db="EMBL/GenBank/DDBJ databases">
        <title>Sphingomonas psychrotolerans sp. nov., isolated from soil in the Tianshan Mountains, Xinjiang, China.</title>
        <authorList>
            <person name="Luo Y."/>
            <person name="Sheng H."/>
        </authorList>
    </citation>
    <scope>NUCLEOTIDE SEQUENCE [LARGE SCALE GENOMIC DNA]</scope>
    <source>
        <strain evidence="2 3">ZFGT-11</strain>
    </source>
</reference>
<dbReference type="AlphaFoldDB" id="A0A4S1XEZ9"/>
<name>A0A4S1XEZ9_9SPHN</name>
<dbReference type="OrthoDB" id="7560908at2"/>
<feature type="transmembrane region" description="Helical" evidence="1">
    <location>
        <begin position="58"/>
        <end position="79"/>
    </location>
</feature>
<protein>
    <submittedName>
        <fullName evidence="2">Uncharacterized protein</fullName>
    </submittedName>
</protein>
<proteinExistence type="predicted"/>